<name>A0A3P8Y7Y4_ESOLU</name>
<dbReference type="AlphaFoldDB" id="A0A3P8Y7Y4"/>
<feature type="domain" description="Acyl-CoA thioester hydrolase/bile acid-CoA amino acid N-acetyltransferase" evidence="3">
    <location>
        <begin position="57"/>
        <end position="188"/>
    </location>
</feature>
<dbReference type="Gene3D" id="2.60.40.2240">
    <property type="entry name" value="Acyl-CoA thioester hydrolase/BAAT N-terminal domain"/>
    <property type="match status" value="1"/>
</dbReference>
<evidence type="ECO:0000313" key="5">
    <source>
        <dbReference type="Ensembl" id="ENSELUP00000012798.3"/>
    </source>
</evidence>
<reference evidence="5" key="2">
    <citation type="submission" date="2020-02" db="EMBL/GenBank/DDBJ databases">
        <title>Esox lucius (northern pike) genome, fEsoLuc1, primary haplotype.</title>
        <authorList>
            <person name="Myers G."/>
            <person name="Karagic N."/>
            <person name="Meyer A."/>
            <person name="Pippel M."/>
            <person name="Reichard M."/>
            <person name="Winkler S."/>
            <person name="Tracey A."/>
            <person name="Sims Y."/>
            <person name="Howe K."/>
            <person name="Rhie A."/>
            <person name="Formenti G."/>
            <person name="Durbin R."/>
            <person name="Fedrigo O."/>
            <person name="Jarvis E.D."/>
        </authorList>
    </citation>
    <scope>NUCLEOTIDE SEQUENCE [LARGE SCALE GENOMIC DNA]</scope>
</reference>
<reference evidence="6" key="1">
    <citation type="journal article" date="2014" name="PLoS ONE">
        <title>The genome and linkage map of the northern pike (Esox lucius): conserved synteny revealed between the salmonid sister group and the Neoteleostei.</title>
        <authorList>
            <person name="Rondeau E.B."/>
            <person name="Minkley D.R."/>
            <person name="Leong J.S."/>
            <person name="Messmer A.M."/>
            <person name="Jantzen J.R."/>
            <person name="von Schalburg K.R."/>
            <person name="Lemon C."/>
            <person name="Bird N.H."/>
            <person name="Koop B.F."/>
        </authorList>
    </citation>
    <scope>NUCLEOTIDE SEQUENCE</scope>
</reference>
<dbReference type="Pfam" id="PF04775">
    <property type="entry name" value="Bile_Hydr_Trans"/>
    <property type="match status" value="1"/>
</dbReference>
<reference evidence="5" key="4">
    <citation type="submission" date="2025-09" db="UniProtKB">
        <authorList>
            <consortium name="Ensembl"/>
        </authorList>
    </citation>
    <scope>IDENTIFICATION</scope>
</reference>
<keyword evidence="6" id="KW-1185">Reference proteome</keyword>
<dbReference type="SUPFAM" id="SSF53474">
    <property type="entry name" value="alpha/beta-Hydrolases"/>
    <property type="match status" value="1"/>
</dbReference>
<sequence>MLRLSSCCRLASTAARTSYFPARVKVTARGHMYKKWSSTMAAISPILTVQPTRGLVDEKIMVVVKNLPQCFAVTLHSLLYSEGEDYWEAFGNYTSDDKGTVTVSQDPSVGGTYEGTEPMGLLWSMQPVPGSRTGLRLRKMNVLTPMVVHISVYSGHVTEGFSKQSPLATVDIERWYLAPGVRRIDIRENGVKGTLFIPPGPGPFPGVLDLWGGGGGLVEYRSGLLASHGFVSMALEYLSSEISASKVDDKYFEKAFRIVQEHPLVMKDSVSLFGLSFGTSVTLKMAAYSKAISPRCCVCVSGSHVQPVNKSLSEFFSKVITDMNSSRWDDGGHLNVSDLSVSIPTEPGEKVDVGRIKCPVILIVGEDDQSWATVESAEDMTQMMRAAGNEHLLTTFRYPGAGHLIEPPYTPHVRASNFTLQQTGEKVVMLWGGFLKLHADAQEDSWEKSICFLQHHLYPRQDSVSQGKL</sequence>
<dbReference type="Proteomes" id="UP000265140">
    <property type="component" value="Chromosome 23"/>
</dbReference>
<dbReference type="InterPro" id="IPR006862">
    <property type="entry name" value="Thio_Ohase/aa_AcTrfase"/>
</dbReference>
<evidence type="ECO:0000259" key="4">
    <source>
        <dbReference type="Pfam" id="PF08840"/>
    </source>
</evidence>
<evidence type="ECO:0000313" key="6">
    <source>
        <dbReference type="Proteomes" id="UP000265140"/>
    </source>
</evidence>
<dbReference type="STRING" id="8010.ENSELUP00000012798"/>
<dbReference type="GeneTree" id="ENSGT01010000222336"/>
<dbReference type="GeneID" id="114830145"/>
<organism evidence="5 6">
    <name type="scientific">Esox lucius</name>
    <name type="common">Northern pike</name>
    <dbReference type="NCBI Taxonomy" id="8010"/>
    <lineage>
        <taxon>Eukaryota</taxon>
        <taxon>Metazoa</taxon>
        <taxon>Chordata</taxon>
        <taxon>Craniata</taxon>
        <taxon>Vertebrata</taxon>
        <taxon>Euteleostomi</taxon>
        <taxon>Actinopterygii</taxon>
        <taxon>Neopterygii</taxon>
        <taxon>Teleostei</taxon>
        <taxon>Protacanthopterygii</taxon>
        <taxon>Esociformes</taxon>
        <taxon>Esocidae</taxon>
        <taxon>Esox</taxon>
    </lineage>
</organism>
<evidence type="ECO:0008006" key="7">
    <source>
        <dbReference type="Google" id="ProtNLM"/>
    </source>
</evidence>
<dbReference type="Ensembl" id="ENSELUT00000021182.3">
    <property type="protein sequence ID" value="ENSELUP00000012798.3"/>
    <property type="gene ID" value="ENSELUG00000012998.3"/>
</dbReference>
<dbReference type="PANTHER" id="PTHR10824:SF36">
    <property type="entry name" value="ACYL-COA THIOESTERASE 17-RELATED"/>
    <property type="match status" value="1"/>
</dbReference>
<dbReference type="FunFam" id="3.40.50.1820:FF:000024">
    <property type="entry name" value="acyl-coenzyme A thioesterase 4"/>
    <property type="match status" value="1"/>
</dbReference>
<evidence type="ECO:0000256" key="2">
    <source>
        <dbReference type="PIRSR" id="PIRSR016521-1"/>
    </source>
</evidence>
<feature type="active site" description="Charge relay system" evidence="2">
    <location>
        <position position="368"/>
    </location>
</feature>
<dbReference type="GO" id="GO:0006631">
    <property type="term" value="P:fatty acid metabolic process"/>
    <property type="evidence" value="ECO:0007669"/>
    <property type="project" value="TreeGrafter"/>
</dbReference>
<dbReference type="InParanoid" id="A0A3P8Y7Y4"/>
<feature type="active site" description="Charge relay system" evidence="2">
    <location>
        <position position="276"/>
    </location>
</feature>
<dbReference type="Pfam" id="PF08840">
    <property type="entry name" value="BAAT_C"/>
    <property type="match status" value="1"/>
</dbReference>
<accession>A0A3P8Y7Y4</accession>
<comment type="similarity">
    <text evidence="1">Belongs to the C/M/P thioester hydrolase family.</text>
</comment>
<dbReference type="InterPro" id="IPR014940">
    <property type="entry name" value="BAAT_C"/>
</dbReference>
<feature type="domain" description="BAAT/Acyl-CoA thioester hydrolase C-terminal" evidence="4">
    <location>
        <begin position="250"/>
        <end position="458"/>
    </location>
</feature>
<dbReference type="FunFam" id="2.60.40.2240:FF:000002">
    <property type="entry name" value="Acyl-CoA thioesterase 18"/>
    <property type="match status" value="1"/>
</dbReference>
<dbReference type="Gene3D" id="3.40.50.1820">
    <property type="entry name" value="alpha/beta hydrolase"/>
    <property type="match status" value="1"/>
</dbReference>
<dbReference type="GO" id="GO:0006637">
    <property type="term" value="P:acyl-CoA metabolic process"/>
    <property type="evidence" value="ECO:0007669"/>
    <property type="project" value="InterPro"/>
</dbReference>
<reference evidence="5" key="3">
    <citation type="submission" date="2025-08" db="UniProtKB">
        <authorList>
            <consortium name="Ensembl"/>
        </authorList>
    </citation>
    <scope>IDENTIFICATION</scope>
</reference>
<protein>
    <recommendedName>
        <fullName evidence="7">Acyl-CoA thioesterase 19</fullName>
    </recommendedName>
</protein>
<dbReference type="RefSeq" id="XP_028972930.2">
    <property type="nucleotide sequence ID" value="XM_029117097.2"/>
</dbReference>
<dbReference type="PANTHER" id="PTHR10824">
    <property type="entry name" value="ACYL-COENZYME A THIOESTERASE-RELATED"/>
    <property type="match status" value="1"/>
</dbReference>
<dbReference type="InterPro" id="IPR029058">
    <property type="entry name" value="AB_hydrolase_fold"/>
</dbReference>
<dbReference type="Bgee" id="ENSELUG00000012998">
    <property type="expression patterns" value="Expressed in mesonephros and 15 other cell types or tissues"/>
</dbReference>
<proteinExistence type="inferred from homology"/>
<dbReference type="InterPro" id="IPR042490">
    <property type="entry name" value="Thio_Ohase/BAAT_N"/>
</dbReference>
<dbReference type="GO" id="GO:0047617">
    <property type="term" value="F:fatty acyl-CoA hydrolase activity"/>
    <property type="evidence" value="ECO:0007669"/>
    <property type="project" value="TreeGrafter"/>
</dbReference>
<evidence type="ECO:0000256" key="1">
    <source>
        <dbReference type="ARBA" id="ARBA00006538"/>
    </source>
</evidence>
<dbReference type="PIRSF" id="PIRSF016521">
    <property type="entry name" value="Acyl-CoA_hydro"/>
    <property type="match status" value="1"/>
</dbReference>
<dbReference type="InterPro" id="IPR016662">
    <property type="entry name" value="Acyl-CoA_thioEstase_long-chain"/>
</dbReference>
<dbReference type="FunCoup" id="A0A3P8Y7Y4">
    <property type="interactions" value="2"/>
</dbReference>
<evidence type="ECO:0000259" key="3">
    <source>
        <dbReference type="Pfam" id="PF04775"/>
    </source>
</evidence>
<dbReference type="KEGG" id="els:114830145"/>
<feature type="active site" description="Charge relay system" evidence="2">
    <location>
        <position position="403"/>
    </location>
</feature>